<dbReference type="Gene3D" id="3.30.160.60">
    <property type="entry name" value="Classic Zinc Finger"/>
    <property type="match status" value="1"/>
</dbReference>
<evidence type="ECO:0000256" key="6">
    <source>
        <dbReference type="SAM" id="MobiDB-lite"/>
    </source>
</evidence>
<accession>A0ABC9XEF1</accession>
<dbReference type="PROSITE" id="PS00518">
    <property type="entry name" value="ZF_RING_1"/>
    <property type="match status" value="1"/>
</dbReference>
<dbReference type="PANTHER" id="PTHR25465">
    <property type="entry name" value="B-BOX DOMAIN CONTAINING"/>
    <property type="match status" value="1"/>
</dbReference>
<dbReference type="SUPFAM" id="SSF57845">
    <property type="entry name" value="B-box zinc-binding domain"/>
    <property type="match status" value="1"/>
</dbReference>
<dbReference type="PROSITE" id="PS50089">
    <property type="entry name" value="ZF_RING_2"/>
    <property type="match status" value="1"/>
</dbReference>
<dbReference type="SUPFAM" id="SSF49899">
    <property type="entry name" value="Concanavalin A-like lectins/glucanases"/>
    <property type="match status" value="1"/>
</dbReference>
<dbReference type="InterPro" id="IPR013083">
    <property type="entry name" value="Znf_RING/FYVE/PHD"/>
</dbReference>
<evidence type="ECO:0000313" key="9">
    <source>
        <dbReference type="EMBL" id="GAB0196055.1"/>
    </source>
</evidence>
<sequence>MPAGSKTDLPLAKAEPISDHGSASGVMCLRRKKPKQPSSNHSQREVRICERNSPADTRVSEEGRGGGASGAGAEIPLQPVEKTMARQAVPLQPMEDGSGADNHLQPMEDGGGADNRLQPMEDGGGADNRLQPMEDGGGADNRLQPMEDGGGADNRLQPMEDGGGADNRLQPMEDGGGADNRLQPMEDPMPEQVDAPKGGCDPRGWDPRLEQGQSERSPPPEEEGAAETPLPSLQPSALYCTSGAMADLGAVATFEEDLTCPICLSIYSNPVSLSCGHSFCKKCIQEAQSHQHGPQSLFSCPLCCAQAGPAMELQPNIQLRSIVQKFLDAPTHEEEKNSEVQREEKGESSAQQDEVILCDFCLQEPQPALKTCLSCEASLCQAHLSKHSTNNSLKDHVLMEPCNALGLAERRCSQHGKLLECYCKTDSVCICMLCCVTSTHKNHKIIALEEAHRQAQSVFPETLKTMKRHEAALNQSIASLLKQEEEVKTKESWQRNQLESLFKDMHQQLDNKKGEILEVLSRNEEQQLSQIQTQIQKLRKGKDAASREVQELEALRDQKDLLLFTKAFSSIRTRKHKAVPNKAVVKLSKPTSISMDELTTEITQMLFQQFLSDMQSSFKTPPVHEHLTSSMYQGGGSAYRSNTVIASSLVSFSFGIPYPYSPIPHAQSDQSFSEGCHFWEVDTSNASRWKLGITQPNIECYLQLSNCYLSVFLGQAMISEKNLPAALKVVRVELDCGRNTLSFYNVSVKDGDPAESLELLQRVNIPSKYPARAIFGVSDGSLNLL</sequence>
<keyword evidence="10" id="KW-1185">Reference proteome</keyword>
<dbReference type="InterPro" id="IPR043136">
    <property type="entry name" value="B30.2/SPRY_sf"/>
</dbReference>
<dbReference type="InterPro" id="IPR013320">
    <property type="entry name" value="ConA-like_dom_sf"/>
</dbReference>
<dbReference type="InterPro" id="IPR001841">
    <property type="entry name" value="Znf_RING"/>
</dbReference>
<dbReference type="SMART" id="SM00184">
    <property type="entry name" value="RING"/>
    <property type="match status" value="1"/>
</dbReference>
<evidence type="ECO:0000259" key="8">
    <source>
        <dbReference type="PROSITE" id="PS50119"/>
    </source>
</evidence>
<name>A0ABC9XEF1_GRUJA</name>
<evidence type="ECO:0000256" key="1">
    <source>
        <dbReference type="ARBA" id="ARBA00022723"/>
    </source>
</evidence>
<dbReference type="CDD" id="cd19802">
    <property type="entry name" value="Bbox1_TRIM8-like"/>
    <property type="match status" value="1"/>
</dbReference>
<evidence type="ECO:0000256" key="2">
    <source>
        <dbReference type="ARBA" id="ARBA00022771"/>
    </source>
</evidence>
<dbReference type="EMBL" id="BAAFJT010000014">
    <property type="protein sequence ID" value="GAB0196055.1"/>
    <property type="molecule type" value="Genomic_DNA"/>
</dbReference>
<organism evidence="9 10">
    <name type="scientific">Grus japonensis</name>
    <name type="common">Japanese crane</name>
    <name type="synonym">Red-crowned crane</name>
    <dbReference type="NCBI Taxonomy" id="30415"/>
    <lineage>
        <taxon>Eukaryota</taxon>
        <taxon>Metazoa</taxon>
        <taxon>Chordata</taxon>
        <taxon>Craniata</taxon>
        <taxon>Vertebrata</taxon>
        <taxon>Euteleostomi</taxon>
        <taxon>Archelosauria</taxon>
        <taxon>Archosauria</taxon>
        <taxon>Dinosauria</taxon>
        <taxon>Saurischia</taxon>
        <taxon>Theropoda</taxon>
        <taxon>Coelurosauria</taxon>
        <taxon>Aves</taxon>
        <taxon>Neognathae</taxon>
        <taxon>Neoaves</taxon>
        <taxon>Gruiformes</taxon>
        <taxon>Gruidae</taxon>
        <taxon>Grus</taxon>
    </lineage>
</organism>
<keyword evidence="1" id="KW-0479">Metal-binding</keyword>
<dbReference type="GO" id="GO:0008270">
    <property type="term" value="F:zinc ion binding"/>
    <property type="evidence" value="ECO:0007669"/>
    <property type="project" value="UniProtKB-KW"/>
</dbReference>
<dbReference type="CDD" id="cd19769">
    <property type="entry name" value="Bbox2_TRIM16-like"/>
    <property type="match status" value="1"/>
</dbReference>
<evidence type="ECO:0000256" key="3">
    <source>
        <dbReference type="ARBA" id="ARBA00022833"/>
    </source>
</evidence>
<dbReference type="InterPro" id="IPR051051">
    <property type="entry name" value="E3_ubiq-ligase_TRIM/RNF"/>
</dbReference>
<gene>
    <name evidence="9" type="ORF">GRJ2_002070800</name>
</gene>
<feature type="domain" description="RING-type" evidence="7">
    <location>
        <begin position="260"/>
        <end position="303"/>
    </location>
</feature>
<evidence type="ECO:0000256" key="4">
    <source>
        <dbReference type="PROSITE-ProRule" id="PRU00024"/>
    </source>
</evidence>
<keyword evidence="5" id="KW-0175">Coiled coil</keyword>
<dbReference type="AlphaFoldDB" id="A0ABC9XEF1"/>
<dbReference type="SUPFAM" id="SSF57850">
    <property type="entry name" value="RING/U-box"/>
    <property type="match status" value="1"/>
</dbReference>
<feature type="coiled-coil region" evidence="5">
    <location>
        <begin position="466"/>
        <end position="562"/>
    </location>
</feature>
<dbReference type="Gene3D" id="4.10.830.40">
    <property type="match status" value="1"/>
</dbReference>
<dbReference type="InterPro" id="IPR017907">
    <property type="entry name" value="Znf_RING_CS"/>
</dbReference>
<keyword evidence="3" id="KW-0862">Zinc</keyword>
<dbReference type="Gene3D" id="2.60.120.920">
    <property type="match status" value="1"/>
</dbReference>
<protein>
    <submittedName>
        <fullName evidence="9">E3 ubiquitin-protein ligase TRIM41-like</fullName>
    </submittedName>
</protein>
<dbReference type="InterPro" id="IPR000315">
    <property type="entry name" value="Znf_B-box"/>
</dbReference>
<comment type="caution">
    <text evidence="9">The sequence shown here is derived from an EMBL/GenBank/DDBJ whole genome shotgun (WGS) entry which is preliminary data.</text>
</comment>
<dbReference type="Pfam" id="PF15227">
    <property type="entry name" value="zf-C3HC4_4"/>
    <property type="match status" value="1"/>
</dbReference>
<dbReference type="PROSITE" id="PS50119">
    <property type="entry name" value="ZF_BBOX"/>
    <property type="match status" value="1"/>
</dbReference>
<dbReference type="Proteomes" id="UP001623348">
    <property type="component" value="Unassembled WGS sequence"/>
</dbReference>
<feature type="region of interest" description="Disordered" evidence="6">
    <location>
        <begin position="1"/>
        <end position="233"/>
    </location>
</feature>
<feature type="domain" description="B box-type" evidence="8">
    <location>
        <begin position="407"/>
        <end position="448"/>
    </location>
</feature>
<dbReference type="Gene3D" id="3.30.40.10">
    <property type="entry name" value="Zinc/RING finger domain, C3HC4 (zinc finger)"/>
    <property type="match status" value="1"/>
</dbReference>
<dbReference type="Pfam" id="PF00643">
    <property type="entry name" value="zf-B_box"/>
    <property type="match status" value="1"/>
</dbReference>
<keyword evidence="2 4" id="KW-0863">Zinc-finger</keyword>
<reference evidence="9 10" key="1">
    <citation type="submission" date="2024-06" db="EMBL/GenBank/DDBJ databases">
        <title>The draft genome of Grus japonensis, version 3.</title>
        <authorList>
            <person name="Nabeshima K."/>
            <person name="Suzuki S."/>
            <person name="Onuma M."/>
        </authorList>
    </citation>
    <scope>NUCLEOTIDE SEQUENCE [LARGE SCALE GENOMIC DNA]</scope>
    <source>
        <strain evidence="9 10">451A</strain>
    </source>
</reference>
<evidence type="ECO:0000259" key="7">
    <source>
        <dbReference type="PROSITE" id="PS50089"/>
    </source>
</evidence>
<evidence type="ECO:0000256" key="5">
    <source>
        <dbReference type="SAM" id="Coils"/>
    </source>
</evidence>
<dbReference type="PANTHER" id="PTHR25465:SF77">
    <property type="entry name" value="E3 UBIQUITIN_ISG15 LIGASE TRIM25"/>
    <property type="match status" value="1"/>
</dbReference>
<proteinExistence type="predicted"/>
<evidence type="ECO:0000313" key="10">
    <source>
        <dbReference type="Proteomes" id="UP001623348"/>
    </source>
</evidence>
<dbReference type="SMART" id="SM00336">
    <property type="entry name" value="BBOX"/>
    <property type="match status" value="2"/>
</dbReference>